<dbReference type="Pfam" id="PF05699">
    <property type="entry name" value="Dimer_Tnp_hAT"/>
    <property type="match status" value="1"/>
</dbReference>
<reference evidence="2" key="1">
    <citation type="journal article" date="2023" name="Genome Biol. Evol.">
        <title>Long-read-based Genome Assembly of Drosophila gunungcola Reveals Fewer Chemosensory Genes in Flower-breeding Species.</title>
        <authorList>
            <person name="Negi A."/>
            <person name="Liao B.Y."/>
            <person name="Yeh S.D."/>
        </authorList>
    </citation>
    <scope>NUCLEOTIDE SEQUENCE</scope>
    <source>
        <strain evidence="2">Sukarami</strain>
    </source>
</reference>
<evidence type="ECO:0000259" key="1">
    <source>
        <dbReference type="Pfam" id="PF05699"/>
    </source>
</evidence>
<name>A0A9Q0BNK3_9MUSC</name>
<organism evidence="2 3">
    <name type="scientific">Drosophila gunungcola</name>
    <name type="common">fruit fly</name>
    <dbReference type="NCBI Taxonomy" id="103775"/>
    <lineage>
        <taxon>Eukaryota</taxon>
        <taxon>Metazoa</taxon>
        <taxon>Ecdysozoa</taxon>
        <taxon>Arthropoda</taxon>
        <taxon>Hexapoda</taxon>
        <taxon>Insecta</taxon>
        <taxon>Pterygota</taxon>
        <taxon>Neoptera</taxon>
        <taxon>Endopterygota</taxon>
        <taxon>Diptera</taxon>
        <taxon>Brachycera</taxon>
        <taxon>Muscomorpha</taxon>
        <taxon>Ephydroidea</taxon>
        <taxon>Drosophilidae</taxon>
        <taxon>Drosophila</taxon>
        <taxon>Sophophora</taxon>
    </lineage>
</organism>
<gene>
    <name evidence="2" type="ORF">M5D96_008837</name>
</gene>
<proteinExistence type="predicted"/>
<dbReference type="Proteomes" id="UP001059596">
    <property type="component" value="Unassembled WGS sequence"/>
</dbReference>
<keyword evidence="3" id="KW-1185">Reference proteome</keyword>
<evidence type="ECO:0000313" key="2">
    <source>
        <dbReference type="EMBL" id="KAI8038150.1"/>
    </source>
</evidence>
<dbReference type="InterPro" id="IPR052958">
    <property type="entry name" value="IFN-induced_PKR_regulator"/>
</dbReference>
<dbReference type="EMBL" id="JAMKOV010000008">
    <property type="protein sequence ID" value="KAI8038150.1"/>
    <property type="molecule type" value="Genomic_DNA"/>
</dbReference>
<dbReference type="PANTHER" id="PTHR46289">
    <property type="entry name" value="52 KDA REPRESSOR OF THE INHIBITOR OF THE PROTEIN KINASE-LIKE PROTEIN-RELATED"/>
    <property type="match status" value="1"/>
</dbReference>
<dbReference type="InterPro" id="IPR008906">
    <property type="entry name" value="HATC_C_dom"/>
</dbReference>
<dbReference type="AlphaFoldDB" id="A0A9Q0BNK3"/>
<protein>
    <recommendedName>
        <fullName evidence="1">HAT C-terminal dimerisation domain-containing protein</fullName>
    </recommendedName>
</protein>
<feature type="domain" description="HAT C-terminal dimerisation" evidence="1">
    <location>
        <begin position="196"/>
        <end position="241"/>
    </location>
</feature>
<evidence type="ECO:0000313" key="3">
    <source>
        <dbReference type="Proteomes" id="UP001059596"/>
    </source>
</evidence>
<accession>A0A9Q0BNK3</accession>
<feature type="non-terminal residue" evidence="2">
    <location>
        <position position="1"/>
    </location>
</feature>
<dbReference type="GO" id="GO:0046983">
    <property type="term" value="F:protein dimerization activity"/>
    <property type="evidence" value="ECO:0007669"/>
    <property type="project" value="InterPro"/>
</dbReference>
<comment type="caution">
    <text evidence="2">The sequence shown here is derived from an EMBL/GenBank/DDBJ whole genome shotgun (WGS) entry which is preliminary data.</text>
</comment>
<dbReference type="PANTHER" id="PTHR46289:SF14">
    <property type="entry name" value="DUF4371 DOMAIN-CONTAINING PROTEIN"/>
    <property type="match status" value="1"/>
</dbReference>
<sequence>MDFEFLISLQVINVIYQLSLPLSREFQKVDLDLVQAMDLAKDLRDELKRIRVEADTFPGIFEAAKKIAETLDIEIKHKQKVSRQKNRANPDVQSAEEYFRVTVFNPFLDFYIMDLGERFIDHEKILEGFSALFKHDLSEIDKAAEKFIETVEFCQKFLDSGPTAVLIELKMWKKYLIRKGDIKPNNSLKALDDCPEENCPNINMLLRILATLPVSTSTAERTFSSLKRIKTIQRNTIKEDRLNG</sequence>